<feature type="domain" description="SCP2" evidence="4">
    <location>
        <begin position="8"/>
        <end position="107"/>
    </location>
</feature>
<sequence length="110" mass="12295">MGVKEKFQALTEKANENLDYLEDKRTVYQFNLSGEQGGTYQLHLNGKQGVDFFEEEKGEASIVLEMSDENFLKLASGNLNPTVAYMGGKIKIKGDLSLALKLQSLLKKFT</sequence>
<dbReference type="InterPro" id="IPR051935">
    <property type="entry name" value="HSDL2"/>
</dbReference>
<evidence type="ECO:0000259" key="4">
    <source>
        <dbReference type="Pfam" id="PF02036"/>
    </source>
</evidence>
<evidence type="ECO:0000256" key="1">
    <source>
        <dbReference type="ARBA" id="ARBA00006484"/>
    </source>
</evidence>
<name>E6U066_EVAC2</name>
<comment type="similarity">
    <text evidence="1">Belongs to the short-chain dehydrogenases/reductases (SDR) family.</text>
</comment>
<keyword evidence="3" id="KW-0560">Oxidoreductase</keyword>
<dbReference type="OrthoDB" id="9804656at2"/>
<dbReference type="InterPro" id="IPR003033">
    <property type="entry name" value="SCP2_sterol-bd_dom"/>
</dbReference>
<dbReference type="PANTHER" id="PTHR42808">
    <property type="entry name" value="HYDROXYSTEROID DEHYDROGENASE-LIKE PROTEIN 2"/>
    <property type="match status" value="1"/>
</dbReference>
<dbReference type="EMBL" id="CP002394">
    <property type="protein sequence ID" value="ADU29070.1"/>
    <property type="molecule type" value="Genomic_DNA"/>
</dbReference>
<evidence type="ECO:0000256" key="3">
    <source>
        <dbReference type="ARBA" id="ARBA00023002"/>
    </source>
</evidence>
<keyword evidence="6" id="KW-1185">Reference proteome</keyword>
<dbReference type="Gene3D" id="3.30.1050.10">
    <property type="entry name" value="SCP2 sterol-binding domain"/>
    <property type="match status" value="1"/>
</dbReference>
<reference evidence="5" key="1">
    <citation type="submission" date="2010-12" db="EMBL/GenBank/DDBJ databases">
        <title>Complete sequence of Bacillus cellulosilyticus DSM 2522.</title>
        <authorList>
            <consortium name="US DOE Joint Genome Institute"/>
            <person name="Lucas S."/>
            <person name="Copeland A."/>
            <person name="Lapidus A."/>
            <person name="Cheng J.-F."/>
            <person name="Bruce D."/>
            <person name="Goodwin L."/>
            <person name="Pitluck S."/>
            <person name="Chertkov O."/>
            <person name="Detter J.C."/>
            <person name="Han C."/>
            <person name="Tapia R."/>
            <person name="Land M."/>
            <person name="Hauser L."/>
            <person name="Jeffries C."/>
            <person name="Kyrpides N."/>
            <person name="Ivanova N."/>
            <person name="Mikhailova N."/>
            <person name="Brumm P."/>
            <person name="Mead D."/>
            <person name="Woyke T."/>
        </authorList>
    </citation>
    <scope>NUCLEOTIDE SEQUENCE [LARGE SCALE GENOMIC DNA]</scope>
    <source>
        <strain evidence="5">DSM 2522</strain>
    </source>
</reference>
<dbReference type="PANTHER" id="PTHR42808:SF3">
    <property type="entry name" value="HYDROXYSTEROID DEHYDROGENASE-LIKE PROTEIN 2"/>
    <property type="match status" value="1"/>
</dbReference>
<dbReference type="STRING" id="649639.Bcell_0789"/>
<accession>E6U066</accession>
<organism evidence="5 6">
    <name type="scientific">Evansella cellulosilytica (strain ATCC 21833 / DSM 2522 / FERM P-1141 / JCM 9156 / N-4)</name>
    <name type="common">Bacillus cellulosilyticus</name>
    <dbReference type="NCBI Taxonomy" id="649639"/>
    <lineage>
        <taxon>Bacteria</taxon>
        <taxon>Bacillati</taxon>
        <taxon>Bacillota</taxon>
        <taxon>Bacilli</taxon>
        <taxon>Bacillales</taxon>
        <taxon>Bacillaceae</taxon>
        <taxon>Evansella</taxon>
    </lineage>
</organism>
<dbReference type="eggNOG" id="COG3255">
    <property type="taxonomic scope" value="Bacteria"/>
</dbReference>
<gene>
    <name evidence="5" type="ordered locus">Bcell_0789</name>
</gene>
<dbReference type="AlphaFoldDB" id="E6U066"/>
<proteinExistence type="inferred from homology"/>
<dbReference type="InterPro" id="IPR036527">
    <property type="entry name" value="SCP2_sterol-bd_dom_sf"/>
</dbReference>
<evidence type="ECO:0000256" key="2">
    <source>
        <dbReference type="ARBA" id="ARBA00022857"/>
    </source>
</evidence>
<dbReference type="Pfam" id="PF02036">
    <property type="entry name" value="SCP2"/>
    <property type="match status" value="1"/>
</dbReference>
<dbReference type="HOGENOM" id="CLU_105945_1_2_9"/>
<dbReference type="GO" id="GO:0016491">
    <property type="term" value="F:oxidoreductase activity"/>
    <property type="evidence" value="ECO:0007669"/>
    <property type="project" value="UniProtKB-KW"/>
</dbReference>
<dbReference type="SUPFAM" id="SSF55718">
    <property type="entry name" value="SCP-like"/>
    <property type="match status" value="1"/>
</dbReference>
<keyword evidence="2" id="KW-0521">NADP</keyword>
<dbReference type="KEGG" id="bco:Bcell_0789"/>
<protein>
    <submittedName>
        <fullName evidence="5">Sterol-binding domain protein</fullName>
    </submittedName>
</protein>
<evidence type="ECO:0000313" key="5">
    <source>
        <dbReference type="EMBL" id="ADU29070.1"/>
    </source>
</evidence>
<dbReference type="Proteomes" id="UP000001401">
    <property type="component" value="Chromosome"/>
</dbReference>
<dbReference type="RefSeq" id="WP_013487411.1">
    <property type="nucleotide sequence ID" value="NC_014829.1"/>
</dbReference>
<evidence type="ECO:0000313" key="6">
    <source>
        <dbReference type="Proteomes" id="UP000001401"/>
    </source>
</evidence>